<dbReference type="PANTHER" id="PTHR35385:SF2">
    <property type="entry name" value="PROTEIN B, PUTATIVE-RELATED"/>
    <property type="match status" value="1"/>
</dbReference>
<accession>A0AAE1HRT8</accession>
<keyword evidence="1" id="KW-0479">Metal-binding</keyword>
<dbReference type="AlphaFoldDB" id="A0AAE1HRT8"/>
<proteinExistence type="predicted"/>
<reference evidence="4" key="1">
    <citation type="submission" date="2021-07" db="EMBL/GenBank/DDBJ databases">
        <authorList>
            <person name="Catto M.A."/>
            <person name="Jacobson A."/>
            <person name="Kennedy G."/>
            <person name="Labadie P."/>
            <person name="Hunt B.G."/>
            <person name="Srinivasan R."/>
        </authorList>
    </citation>
    <scope>NUCLEOTIDE SEQUENCE</scope>
    <source>
        <strain evidence="4">PL_HMW_Pooled</strain>
        <tissue evidence="4">Head</tissue>
    </source>
</reference>
<evidence type="ECO:0000256" key="1">
    <source>
        <dbReference type="PROSITE-ProRule" id="PRU00325"/>
    </source>
</evidence>
<feature type="region of interest" description="Disordered" evidence="2">
    <location>
        <begin position="885"/>
        <end position="909"/>
    </location>
</feature>
<feature type="compositionally biased region" description="Polar residues" evidence="2">
    <location>
        <begin position="166"/>
        <end position="190"/>
    </location>
</feature>
<keyword evidence="5" id="KW-1185">Reference proteome</keyword>
<keyword evidence="1" id="KW-0862">Zinc</keyword>
<feature type="region of interest" description="Disordered" evidence="2">
    <location>
        <begin position="165"/>
        <end position="190"/>
    </location>
</feature>
<dbReference type="InterPro" id="IPR007527">
    <property type="entry name" value="Znf_SWIM"/>
</dbReference>
<protein>
    <submittedName>
        <fullName evidence="4">Protein FAR-RED ELONGATED HYPOCOTYL 3</fullName>
    </submittedName>
</protein>
<reference evidence="4" key="2">
    <citation type="journal article" date="2023" name="BMC Genomics">
        <title>Pest status, molecular evolution, and epigenetic factors derived from the genome assembly of Frankliniella fusca, a thysanopteran phytovirus vector.</title>
        <authorList>
            <person name="Catto M.A."/>
            <person name="Labadie P.E."/>
            <person name="Jacobson A.L."/>
            <person name="Kennedy G.G."/>
            <person name="Srinivasan R."/>
            <person name="Hunt B.G."/>
        </authorList>
    </citation>
    <scope>NUCLEOTIDE SEQUENCE</scope>
    <source>
        <strain evidence="4">PL_HMW_Pooled</strain>
    </source>
</reference>
<feature type="domain" description="SWIM-type" evidence="3">
    <location>
        <begin position="780"/>
        <end position="811"/>
    </location>
</feature>
<evidence type="ECO:0000256" key="2">
    <source>
        <dbReference type="SAM" id="MobiDB-lite"/>
    </source>
</evidence>
<keyword evidence="1" id="KW-0863">Zinc-finger</keyword>
<dbReference type="GO" id="GO:0008270">
    <property type="term" value="F:zinc ion binding"/>
    <property type="evidence" value="ECO:0007669"/>
    <property type="project" value="UniProtKB-KW"/>
</dbReference>
<sequence length="1062" mass="120240">MSVLGDITHAALNKANCNATRINNAGPLILKVIGKPHNVPVNFTPSLKTVIPVRFVGRNTLSSHNTQGSQLQVSQLRQRQDADLLQTRQLFNELGESEVVLPPVVVPTTSTVDVFKPNIRSISTETTTLLQKGSQVSEKLDQSVQDEVYSELSDEDFIPKKKSKHQAISTNNNDNCLESSSDPTPRQTPNCRKTAAQIEAAILTIENESKSHPLFNKYHDLIPPSTFDYVLISLQEQSETQKNSTNDFRAVLRLRIFKREEADLWLQEFEDLSSSDYRVRDCKKENSDRLVLKRIFRCHHNIPKVNKTVPENSNEKNNKINIKRSKDTSCKATLRITIKQDMKWSSDDLIKKYPCEIIIDHKHNHPIIAKEALRFRRPTKRVEEKFKTLFGQGHSPSSAVEIHRFELQTELGDGYLIAAADRSKCPDVKWASRLYYKIFRKVYGEPHGEEMVASLEDFIRKFNESQGSKCAVMQKLDEKDLIVAICTPLMKRIHSRLRSAGEIMFVDSSGTMDVLNTRVFVLLCPSIAGALPLGILLVSSEAEMVIKAALDLWMSLLPDDNSFGGRGKQGPKIIMTDDSSAERNSLRAVFPDSVLLLCIFHVLQAYWRYVWNTDHKVDKNDRADVYFPFRETLYCLDPEEFKSLWAKMIDLPAVKNNPYLVKHLNDLKSRVPEWALHMRTDLLVRGHNTNNYAEATMRILKDLICHRTKAFSPVQLLDFLVTRYVSYLERRIVDVINNRVVNSHRSRYFITPKKLEPLKCHPLSRPHTYLVENNSKGTKYFVNMIDEICSCPVGRNGATCKHQCAVVRDFNVPSTQVQNFSHHEDPKLKQDLFHIVYGSSAKLPQDWFAPLIPLASQHQDNSGDNSTSDMNAACIEFCSEYPPSTSSVDDPLSSSSEHQRSPQANLPDEELLSISKDMFSMVESWVRNLKSRPEIYADACRAILKSNGKLMLGGDSALVSALHTFGKQTGHKAINGGLRIPVNSAAIARRGAYLEGGRNPTITGRPSKAMMRKIPEHNFATPVNGKKEAFWHEPPRKRGAAPHSLTTCTERRITLGKTHSRK</sequence>
<gene>
    <name evidence="4" type="ORF">KUF71_014582</name>
</gene>
<dbReference type="PROSITE" id="PS50966">
    <property type="entry name" value="ZF_SWIM"/>
    <property type="match status" value="1"/>
</dbReference>
<feature type="compositionally biased region" description="Low complexity" evidence="2">
    <location>
        <begin position="885"/>
        <end position="896"/>
    </location>
</feature>
<evidence type="ECO:0000313" key="4">
    <source>
        <dbReference type="EMBL" id="KAK3926335.1"/>
    </source>
</evidence>
<comment type="caution">
    <text evidence="4">The sequence shown here is derived from an EMBL/GenBank/DDBJ whole genome shotgun (WGS) entry which is preliminary data.</text>
</comment>
<dbReference type="PANTHER" id="PTHR35385">
    <property type="entry name" value="PROTEIN B, PUTATIVE-RELATED-RELATED"/>
    <property type="match status" value="1"/>
</dbReference>
<name>A0AAE1HRT8_9NEOP</name>
<dbReference type="Proteomes" id="UP001219518">
    <property type="component" value="Unassembled WGS sequence"/>
</dbReference>
<dbReference type="EMBL" id="JAHWGI010001250">
    <property type="protein sequence ID" value="KAK3926335.1"/>
    <property type="molecule type" value="Genomic_DNA"/>
</dbReference>
<evidence type="ECO:0000259" key="3">
    <source>
        <dbReference type="PROSITE" id="PS50966"/>
    </source>
</evidence>
<evidence type="ECO:0000313" key="5">
    <source>
        <dbReference type="Proteomes" id="UP001219518"/>
    </source>
</evidence>
<organism evidence="4 5">
    <name type="scientific">Frankliniella fusca</name>
    <dbReference type="NCBI Taxonomy" id="407009"/>
    <lineage>
        <taxon>Eukaryota</taxon>
        <taxon>Metazoa</taxon>
        <taxon>Ecdysozoa</taxon>
        <taxon>Arthropoda</taxon>
        <taxon>Hexapoda</taxon>
        <taxon>Insecta</taxon>
        <taxon>Pterygota</taxon>
        <taxon>Neoptera</taxon>
        <taxon>Paraneoptera</taxon>
        <taxon>Thysanoptera</taxon>
        <taxon>Terebrantia</taxon>
        <taxon>Thripoidea</taxon>
        <taxon>Thripidae</taxon>
        <taxon>Frankliniella</taxon>
    </lineage>
</organism>